<sequence length="72" mass="7487">MARPIEIEVSVDVDVPAERAWQVVANYRYDTAWRAGVRSMTQELPAASGRTGAPSSTAPAPSSTTGSSGPAP</sequence>
<proteinExistence type="predicted"/>
<gene>
    <name evidence="2" type="ORF">GCM10025864_08280</name>
</gene>
<feature type="region of interest" description="Disordered" evidence="1">
    <location>
        <begin position="42"/>
        <end position="72"/>
    </location>
</feature>
<feature type="compositionally biased region" description="Low complexity" evidence="1">
    <location>
        <begin position="51"/>
        <end position="72"/>
    </location>
</feature>
<reference evidence="3" key="1">
    <citation type="journal article" date="2019" name="Int. J. Syst. Evol. Microbiol.">
        <title>The Global Catalogue of Microorganisms (GCM) 10K type strain sequencing project: providing services to taxonomists for standard genome sequencing and annotation.</title>
        <authorList>
            <consortium name="The Broad Institute Genomics Platform"/>
            <consortium name="The Broad Institute Genome Sequencing Center for Infectious Disease"/>
            <person name="Wu L."/>
            <person name="Ma J."/>
        </authorList>
    </citation>
    <scope>NUCLEOTIDE SEQUENCE [LARGE SCALE GENOMIC DNA]</scope>
    <source>
        <strain evidence="3">NBRC 106348</strain>
    </source>
</reference>
<dbReference type="EMBL" id="BSUK01000001">
    <property type="protein sequence ID" value="GMA23069.1"/>
    <property type="molecule type" value="Genomic_DNA"/>
</dbReference>
<evidence type="ECO:0000256" key="1">
    <source>
        <dbReference type="SAM" id="MobiDB-lite"/>
    </source>
</evidence>
<dbReference type="InterPro" id="IPR023393">
    <property type="entry name" value="START-like_dom_sf"/>
</dbReference>
<keyword evidence="3" id="KW-1185">Reference proteome</keyword>
<dbReference type="Gene3D" id="3.30.530.20">
    <property type="match status" value="1"/>
</dbReference>
<protein>
    <recommendedName>
        <fullName evidence="4">Polyketide cyclase</fullName>
    </recommendedName>
</protein>
<accession>A0ABQ6HZD5</accession>
<name>A0ABQ6HZD5_9MICO</name>
<comment type="caution">
    <text evidence="2">The sequence shown here is derived from an EMBL/GenBank/DDBJ whole genome shotgun (WGS) entry which is preliminary data.</text>
</comment>
<evidence type="ECO:0000313" key="3">
    <source>
        <dbReference type="Proteomes" id="UP001157091"/>
    </source>
</evidence>
<organism evidence="2 3">
    <name type="scientific">Luteimicrobium album</name>
    <dbReference type="NCBI Taxonomy" id="1054550"/>
    <lineage>
        <taxon>Bacteria</taxon>
        <taxon>Bacillati</taxon>
        <taxon>Actinomycetota</taxon>
        <taxon>Actinomycetes</taxon>
        <taxon>Micrococcales</taxon>
        <taxon>Luteimicrobium</taxon>
    </lineage>
</organism>
<evidence type="ECO:0008006" key="4">
    <source>
        <dbReference type="Google" id="ProtNLM"/>
    </source>
</evidence>
<dbReference type="Proteomes" id="UP001157091">
    <property type="component" value="Unassembled WGS sequence"/>
</dbReference>
<evidence type="ECO:0000313" key="2">
    <source>
        <dbReference type="EMBL" id="GMA23069.1"/>
    </source>
</evidence>
<dbReference type="SUPFAM" id="SSF55961">
    <property type="entry name" value="Bet v1-like"/>
    <property type="match status" value="1"/>
</dbReference>